<dbReference type="EMBL" id="LT629710">
    <property type="protein sequence ID" value="SDP25178.1"/>
    <property type="molecule type" value="Genomic_DNA"/>
</dbReference>
<dbReference type="AlphaFoldDB" id="A0A1H0R898"/>
<keyword evidence="3" id="KW-1185">Reference proteome</keyword>
<dbReference type="Proteomes" id="UP000198741">
    <property type="component" value="Chromosome I"/>
</dbReference>
<evidence type="ECO:0000259" key="1">
    <source>
        <dbReference type="Pfam" id="PF18029"/>
    </source>
</evidence>
<dbReference type="InterPro" id="IPR029068">
    <property type="entry name" value="Glyas_Bleomycin-R_OHBP_Dase"/>
</dbReference>
<dbReference type="SUPFAM" id="SSF54593">
    <property type="entry name" value="Glyoxalase/Bleomycin resistance protein/Dihydroxybiphenyl dioxygenase"/>
    <property type="match status" value="1"/>
</dbReference>
<name>A0A1H0R898_9ACTN</name>
<dbReference type="Pfam" id="PF18029">
    <property type="entry name" value="Glyoxalase_6"/>
    <property type="match status" value="1"/>
</dbReference>
<protein>
    <submittedName>
        <fullName evidence="2">4a-hydroxytetrahydrobiopterin dehydratase</fullName>
    </submittedName>
</protein>
<feature type="domain" description="Glyoxalase-like" evidence="1">
    <location>
        <begin position="124"/>
        <end position="230"/>
    </location>
</feature>
<dbReference type="STRING" id="1090615.SAMN04515671_3422"/>
<dbReference type="Gene3D" id="3.10.180.10">
    <property type="entry name" value="2,3-Dihydroxybiphenyl 1,2-Dioxygenase, domain 1"/>
    <property type="match status" value="1"/>
</dbReference>
<dbReference type="InterPro" id="IPR041581">
    <property type="entry name" value="Glyoxalase_6"/>
</dbReference>
<organism evidence="2 3">
    <name type="scientific">Nakamurella panacisegetis</name>
    <dbReference type="NCBI Taxonomy" id="1090615"/>
    <lineage>
        <taxon>Bacteria</taxon>
        <taxon>Bacillati</taxon>
        <taxon>Actinomycetota</taxon>
        <taxon>Actinomycetes</taxon>
        <taxon>Nakamurellales</taxon>
        <taxon>Nakamurellaceae</taxon>
        <taxon>Nakamurella</taxon>
    </lineage>
</organism>
<reference evidence="2 3" key="1">
    <citation type="submission" date="2016-10" db="EMBL/GenBank/DDBJ databases">
        <authorList>
            <person name="de Groot N.N."/>
        </authorList>
    </citation>
    <scope>NUCLEOTIDE SEQUENCE [LARGE SCALE GENOMIC DNA]</scope>
    <source>
        <strain evidence="3">P4-7,KCTC 19426,CECT 7604</strain>
    </source>
</reference>
<dbReference type="RefSeq" id="WP_090477958.1">
    <property type="nucleotide sequence ID" value="NZ_LT629710.1"/>
</dbReference>
<gene>
    <name evidence="2" type="ORF">SAMN04515671_3422</name>
</gene>
<evidence type="ECO:0000313" key="3">
    <source>
        <dbReference type="Proteomes" id="UP000198741"/>
    </source>
</evidence>
<evidence type="ECO:0000313" key="2">
    <source>
        <dbReference type="EMBL" id="SDP25178.1"/>
    </source>
</evidence>
<dbReference type="PANTHER" id="PTHR35908">
    <property type="entry name" value="HYPOTHETICAL FUSION PROTEIN"/>
    <property type="match status" value="1"/>
</dbReference>
<dbReference type="PANTHER" id="PTHR35908:SF1">
    <property type="entry name" value="CONSERVED PROTEIN"/>
    <property type="match status" value="1"/>
</dbReference>
<accession>A0A1H0R898</accession>
<sequence length="244" mass="26163">MTDDPRKSDRALTRTAASIAVEAIGWRYLLGTLATSVPVGTLADALRLADVATAACGDRADGHLRLDLRPDRLELSLQTRKSGFVSEVDVDLARSVSAAVTAAGGVPGGATAAEVSRPVQMLEMAIDAMDIPAVRPFWKAVMAYADEPGYDDPADAIVDPTGQLPAIWFQQMDRPRPQRNRVHFDITVAHDEAQPRVDAALAAGGVLVSDAAARSFWVLADVEGNEVCVCTWTDRDEREAARQV</sequence>
<dbReference type="OrthoDB" id="15077at2"/>
<proteinExistence type="predicted"/>